<name>A0A9W6N9R0_9HYPH</name>
<keyword evidence="3 4" id="KW-0732">Signal</keyword>
<evidence type="ECO:0000256" key="3">
    <source>
        <dbReference type="ARBA" id="ARBA00022729"/>
    </source>
</evidence>
<comment type="caution">
    <text evidence="6">The sequence shown here is derived from an EMBL/GenBank/DDBJ whole genome shotgun (WGS) entry which is preliminary data.</text>
</comment>
<dbReference type="Proteomes" id="UP001143330">
    <property type="component" value="Unassembled WGS sequence"/>
</dbReference>
<dbReference type="EMBL" id="BSFM01000004">
    <property type="protein sequence ID" value="GLK82858.1"/>
    <property type="molecule type" value="Genomic_DNA"/>
</dbReference>
<dbReference type="GO" id="GO:0042918">
    <property type="term" value="P:alkanesulfonate transmembrane transport"/>
    <property type="evidence" value="ECO:0007669"/>
    <property type="project" value="TreeGrafter"/>
</dbReference>
<keyword evidence="7" id="KW-1185">Reference proteome</keyword>
<gene>
    <name evidence="6" type="ORF">GCM10017653_09270</name>
</gene>
<dbReference type="GO" id="GO:0042597">
    <property type="term" value="C:periplasmic space"/>
    <property type="evidence" value="ECO:0007669"/>
    <property type="project" value="UniProtKB-SubCell"/>
</dbReference>
<evidence type="ECO:0000256" key="1">
    <source>
        <dbReference type="ARBA" id="ARBA00004418"/>
    </source>
</evidence>
<dbReference type="RefSeq" id="WP_213366418.1">
    <property type="nucleotide sequence ID" value="NZ_BSFM01000004.1"/>
</dbReference>
<dbReference type="InterPro" id="IPR015168">
    <property type="entry name" value="SsuA/THI5"/>
</dbReference>
<reference evidence="6" key="1">
    <citation type="journal article" date="2014" name="Int. J. Syst. Evol. Microbiol.">
        <title>Complete genome sequence of Corynebacterium casei LMG S-19264T (=DSM 44701T), isolated from a smear-ripened cheese.</title>
        <authorList>
            <consortium name="US DOE Joint Genome Institute (JGI-PGF)"/>
            <person name="Walter F."/>
            <person name="Albersmeier A."/>
            <person name="Kalinowski J."/>
            <person name="Ruckert C."/>
        </authorList>
    </citation>
    <scope>NUCLEOTIDE SEQUENCE</scope>
    <source>
        <strain evidence="6">VKM B-2789</strain>
    </source>
</reference>
<comment type="similarity">
    <text evidence="2">Belongs to the bacterial solute-binding protein SsuA/TauA family.</text>
</comment>
<feature type="domain" description="SsuA/THI5-like" evidence="5">
    <location>
        <begin position="51"/>
        <end position="264"/>
    </location>
</feature>
<dbReference type="Pfam" id="PF09084">
    <property type="entry name" value="NMT1"/>
    <property type="match status" value="1"/>
</dbReference>
<feature type="signal peptide" evidence="4">
    <location>
        <begin position="1"/>
        <end position="26"/>
    </location>
</feature>
<dbReference type="PANTHER" id="PTHR30024">
    <property type="entry name" value="ALIPHATIC SULFONATES-BINDING PROTEIN-RELATED"/>
    <property type="match status" value="1"/>
</dbReference>
<dbReference type="AlphaFoldDB" id="A0A9W6N9R0"/>
<dbReference type="SUPFAM" id="SSF53850">
    <property type="entry name" value="Periplasmic binding protein-like II"/>
    <property type="match status" value="1"/>
</dbReference>
<comment type="subcellular location">
    <subcellularLocation>
        <location evidence="1">Periplasm</location>
    </subcellularLocation>
</comment>
<accession>A0A9W6N9R0</accession>
<reference evidence="6" key="2">
    <citation type="submission" date="2023-01" db="EMBL/GenBank/DDBJ databases">
        <authorList>
            <person name="Sun Q."/>
            <person name="Evtushenko L."/>
        </authorList>
    </citation>
    <scope>NUCLEOTIDE SEQUENCE</scope>
    <source>
        <strain evidence="6">VKM B-2789</strain>
    </source>
</reference>
<protein>
    <submittedName>
        <fullName evidence="6">Taurine ABC transporter substrate-binding protein</fullName>
    </submittedName>
</protein>
<evidence type="ECO:0000256" key="2">
    <source>
        <dbReference type="ARBA" id="ARBA00010742"/>
    </source>
</evidence>
<evidence type="ECO:0000313" key="6">
    <source>
        <dbReference type="EMBL" id="GLK82858.1"/>
    </source>
</evidence>
<dbReference type="Gene3D" id="3.40.190.10">
    <property type="entry name" value="Periplasmic binding protein-like II"/>
    <property type="match status" value="3"/>
</dbReference>
<proteinExistence type="inferred from homology"/>
<sequence length="336" mass="36158">MMRQRFSGWTSRLAITLVIALAAAHAQPGRAAAQERPKLDFAGSVTWLGMVPVLVALDKGYFAEAGLDVNLQVVLNSSDRVRALTAGSVAFSNLGRTTVISEMARGNTSFYYFANIDDSPGSEGCWARPGVKSFGDLKGKKVAANTSAEITMAGLLAKEGLKPSDISYVNLPPNEMQLALARGDVDAACIWQPILDGLKKAVPDGVLLGTDKDTEMYARFGTMSAPDIMIISRKLVEEDPASAAKLAGAVMKGADFVNAHPEDAAETVAHYFRQPASTVLAGIKGFTYYGSKDWPDHMRKHSAQMDYLAGWLAQNGKIPAKPDVKFWENTSFVPKP</sequence>
<evidence type="ECO:0000259" key="5">
    <source>
        <dbReference type="Pfam" id="PF09084"/>
    </source>
</evidence>
<organism evidence="6 7">
    <name type="scientific">Ancylobacter defluvii</name>
    <dbReference type="NCBI Taxonomy" id="1282440"/>
    <lineage>
        <taxon>Bacteria</taxon>
        <taxon>Pseudomonadati</taxon>
        <taxon>Pseudomonadota</taxon>
        <taxon>Alphaproteobacteria</taxon>
        <taxon>Hyphomicrobiales</taxon>
        <taxon>Xanthobacteraceae</taxon>
        <taxon>Ancylobacter</taxon>
    </lineage>
</organism>
<dbReference type="PANTHER" id="PTHR30024:SF47">
    <property type="entry name" value="TAURINE-BINDING PERIPLASMIC PROTEIN"/>
    <property type="match status" value="1"/>
</dbReference>
<feature type="chain" id="PRO_5040952721" evidence="4">
    <location>
        <begin position="27"/>
        <end position="336"/>
    </location>
</feature>
<evidence type="ECO:0000256" key="4">
    <source>
        <dbReference type="SAM" id="SignalP"/>
    </source>
</evidence>
<evidence type="ECO:0000313" key="7">
    <source>
        <dbReference type="Proteomes" id="UP001143330"/>
    </source>
</evidence>